<dbReference type="Proteomes" id="UP001445076">
    <property type="component" value="Unassembled WGS sequence"/>
</dbReference>
<reference evidence="1 2" key="1">
    <citation type="journal article" date="2024" name="BMC Genomics">
        <title>Genome assembly of redclaw crayfish (Cherax quadricarinatus) provides insights into its immune adaptation and hypoxia tolerance.</title>
        <authorList>
            <person name="Liu Z."/>
            <person name="Zheng J."/>
            <person name="Li H."/>
            <person name="Fang K."/>
            <person name="Wang S."/>
            <person name="He J."/>
            <person name="Zhou D."/>
            <person name="Weng S."/>
            <person name="Chi M."/>
            <person name="Gu Z."/>
            <person name="He J."/>
            <person name="Li F."/>
            <person name="Wang M."/>
        </authorList>
    </citation>
    <scope>NUCLEOTIDE SEQUENCE [LARGE SCALE GENOMIC DNA]</scope>
    <source>
        <strain evidence="1">ZL_2023a</strain>
    </source>
</reference>
<feature type="non-terminal residue" evidence="1">
    <location>
        <position position="107"/>
    </location>
</feature>
<proteinExistence type="predicted"/>
<dbReference type="AlphaFoldDB" id="A0AAW0VRS0"/>
<dbReference type="EMBL" id="JARKIK010001838">
    <property type="protein sequence ID" value="KAK8719566.1"/>
    <property type="molecule type" value="Genomic_DNA"/>
</dbReference>
<gene>
    <name evidence="1" type="ORF">OTU49_013949</name>
</gene>
<sequence>CLPAVLGWWDCLPAILGWWDCLPAVLGWWDCLPAVLGWWDCLPAASVLPSSFIFPSVYLKTIISYSLPQNQQGFYIVCNGVYCLFCVQLMTCVEKRGRLKSKFVVGE</sequence>
<accession>A0AAW0VRS0</accession>
<feature type="non-terminal residue" evidence="1">
    <location>
        <position position="1"/>
    </location>
</feature>
<name>A0AAW0VRS0_CHEQU</name>
<protein>
    <submittedName>
        <fullName evidence="1">Uncharacterized protein</fullName>
    </submittedName>
</protein>
<organism evidence="1 2">
    <name type="scientific">Cherax quadricarinatus</name>
    <name type="common">Australian red claw crayfish</name>
    <dbReference type="NCBI Taxonomy" id="27406"/>
    <lineage>
        <taxon>Eukaryota</taxon>
        <taxon>Metazoa</taxon>
        <taxon>Ecdysozoa</taxon>
        <taxon>Arthropoda</taxon>
        <taxon>Crustacea</taxon>
        <taxon>Multicrustacea</taxon>
        <taxon>Malacostraca</taxon>
        <taxon>Eumalacostraca</taxon>
        <taxon>Eucarida</taxon>
        <taxon>Decapoda</taxon>
        <taxon>Pleocyemata</taxon>
        <taxon>Astacidea</taxon>
        <taxon>Parastacoidea</taxon>
        <taxon>Parastacidae</taxon>
        <taxon>Cherax</taxon>
    </lineage>
</organism>
<evidence type="ECO:0000313" key="2">
    <source>
        <dbReference type="Proteomes" id="UP001445076"/>
    </source>
</evidence>
<comment type="caution">
    <text evidence="1">The sequence shown here is derived from an EMBL/GenBank/DDBJ whole genome shotgun (WGS) entry which is preliminary data.</text>
</comment>
<evidence type="ECO:0000313" key="1">
    <source>
        <dbReference type="EMBL" id="KAK8719566.1"/>
    </source>
</evidence>
<keyword evidence="2" id="KW-1185">Reference proteome</keyword>